<keyword evidence="11" id="KW-1185">Reference proteome</keyword>
<dbReference type="EMBL" id="OU015584">
    <property type="protein sequence ID" value="CAG5086518.1"/>
    <property type="molecule type" value="Genomic_DNA"/>
</dbReference>
<dbReference type="KEGG" id="ptan:CRYO30217_03155"/>
<feature type="transmembrane region" description="Helical" evidence="8">
    <location>
        <begin position="78"/>
        <end position="99"/>
    </location>
</feature>
<evidence type="ECO:0000313" key="10">
    <source>
        <dbReference type="EMBL" id="CAG5086518.1"/>
    </source>
</evidence>
<evidence type="ECO:0000256" key="2">
    <source>
        <dbReference type="ARBA" id="ARBA00004829"/>
    </source>
</evidence>
<feature type="domain" description="Lycopene cyclase" evidence="9">
    <location>
        <begin position="3"/>
        <end position="94"/>
    </location>
</feature>
<comment type="pathway">
    <text evidence="2">Carotenoid biosynthesis.</text>
</comment>
<dbReference type="InterPro" id="IPR017825">
    <property type="entry name" value="Lycopene_cyclase_dom"/>
</dbReference>
<dbReference type="GO" id="GO:0016117">
    <property type="term" value="P:carotenoid biosynthetic process"/>
    <property type="evidence" value="ECO:0007669"/>
    <property type="project" value="UniProtKB-KW"/>
</dbReference>
<feature type="transmembrane region" description="Helical" evidence="8">
    <location>
        <begin position="194"/>
        <end position="216"/>
    </location>
</feature>
<evidence type="ECO:0000256" key="4">
    <source>
        <dbReference type="ARBA" id="ARBA00022746"/>
    </source>
</evidence>
<name>A0A916JQ70_9FLAO</name>
<dbReference type="GO" id="GO:0016872">
    <property type="term" value="F:intramolecular lyase activity"/>
    <property type="evidence" value="ECO:0007669"/>
    <property type="project" value="InterPro"/>
</dbReference>
<dbReference type="RefSeq" id="WP_258543343.1">
    <property type="nucleotide sequence ID" value="NZ_OU015584.1"/>
</dbReference>
<protein>
    <recommendedName>
        <fullName evidence="9">Lycopene cyclase domain-containing protein</fullName>
    </recommendedName>
</protein>
<keyword evidence="5 8" id="KW-1133">Transmembrane helix</keyword>
<keyword evidence="3 8" id="KW-0812">Transmembrane</keyword>
<keyword evidence="6 8" id="KW-0472">Membrane</keyword>
<evidence type="ECO:0000256" key="3">
    <source>
        <dbReference type="ARBA" id="ARBA00022692"/>
    </source>
</evidence>
<proteinExistence type="predicted"/>
<dbReference type="Pfam" id="PF18916">
    <property type="entry name" value="Lycopene_cyc"/>
    <property type="match status" value="2"/>
</dbReference>
<keyword evidence="4" id="KW-0125">Carotenoid biosynthesis</keyword>
<reference evidence="10" key="1">
    <citation type="submission" date="2021-04" db="EMBL/GenBank/DDBJ databases">
        <authorList>
            <person name="Rodrigo-Torres L."/>
            <person name="Arahal R. D."/>
            <person name="Lucena T."/>
        </authorList>
    </citation>
    <scope>NUCLEOTIDE SEQUENCE</scope>
    <source>
        <strain evidence="10">AS29M-1</strain>
    </source>
</reference>
<evidence type="ECO:0000313" key="11">
    <source>
        <dbReference type="Proteomes" id="UP000683507"/>
    </source>
</evidence>
<evidence type="ECO:0000256" key="6">
    <source>
        <dbReference type="ARBA" id="ARBA00023136"/>
    </source>
</evidence>
<dbReference type="NCBIfam" id="TIGR03462">
    <property type="entry name" value="CarR_dom_SF"/>
    <property type="match status" value="1"/>
</dbReference>
<sequence length="225" mass="26528">MQYLYLWIDLFTFLGPLALSFDKKVGFFKNWKRLFLSIGLMMLIFIPWDIAFTVHGVWGFNPNYLSGLEIFHLPIEEWLFFIVVPYATVFIYECCRAYIRDVFEKVARPSFWVIGVILLILGVFFHDRWYTFINFVGAGLIILVMLMTKQKSIGYLMMGFLISLVPFLLVNGVLTGSLLEEPIVWYNNDENLGIRILTIPVEDMFYFLFFYTLVLIPYEQLRHTS</sequence>
<feature type="transmembrane region" description="Helical" evidence="8">
    <location>
        <begin position="131"/>
        <end position="148"/>
    </location>
</feature>
<gene>
    <name evidence="10" type="ORF">CRYO30217_03155</name>
</gene>
<evidence type="ECO:0000256" key="7">
    <source>
        <dbReference type="ARBA" id="ARBA00023235"/>
    </source>
</evidence>
<evidence type="ECO:0000256" key="5">
    <source>
        <dbReference type="ARBA" id="ARBA00022989"/>
    </source>
</evidence>
<evidence type="ECO:0000259" key="9">
    <source>
        <dbReference type="Pfam" id="PF18916"/>
    </source>
</evidence>
<feature type="transmembrane region" description="Helical" evidence="8">
    <location>
        <begin position="6"/>
        <end position="22"/>
    </location>
</feature>
<dbReference type="Proteomes" id="UP000683507">
    <property type="component" value="Chromosome"/>
</dbReference>
<feature type="transmembrane region" description="Helical" evidence="8">
    <location>
        <begin position="106"/>
        <end position="125"/>
    </location>
</feature>
<evidence type="ECO:0000256" key="8">
    <source>
        <dbReference type="SAM" id="Phobius"/>
    </source>
</evidence>
<comment type="subcellular location">
    <subcellularLocation>
        <location evidence="1">Membrane</location>
        <topology evidence="1">Multi-pass membrane protein</topology>
    </subcellularLocation>
</comment>
<organism evidence="10 11">
    <name type="scientific">Parvicella tangerina</name>
    <dbReference type="NCBI Taxonomy" id="2829795"/>
    <lineage>
        <taxon>Bacteria</taxon>
        <taxon>Pseudomonadati</taxon>
        <taxon>Bacteroidota</taxon>
        <taxon>Flavobacteriia</taxon>
        <taxon>Flavobacteriales</taxon>
        <taxon>Parvicellaceae</taxon>
        <taxon>Parvicella</taxon>
    </lineage>
</organism>
<feature type="domain" description="Lycopene cyclase" evidence="9">
    <location>
        <begin position="127"/>
        <end position="219"/>
    </location>
</feature>
<keyword evidence="7" id="KW-0413">Isomerase</keyword>
<dbReference type="GO" id="GO:0016020">
    <property type="term" value="C:membrane"/>
    <property type="evidence" value="ECO:0007669"/>
    <property type="project" value="UniProtKB-SubCell"/>
</dbReference>
<feature type="transmembrane region" description="Helical" evidence="8">
    <location>
        <begin position="34"/>
        <end position="58"/>
    </location>
</feature>
<dbReference type="AlphaFoldDB" id="A0A916JQ70"/>
<accession>A0A916JQ70</accession>
<dbReference type="GO" id="GO:0045436">
    <property type="term" value="F:lycopene beta cyclase activity"/>
    <property type="evidence" value="ECO:0007669"/>
    <property type="project" value="UniProtKB-ARBA"/>
</dbReference>
<feature type="transmembrane region" description="Helical" evidence="8">
    <location>
        <begin position="155"/>
        <end position="174"/>
    </location>
</feature>
<evidence type="ECO:0000256" key="1">
    <source>
        <dbReference type="ARBA" id="ARBA00004141"/>
    </source>
</evidence>